<reference evidence="4" key="1">
    <citation type="submission" date="2013-09" db="EMBL/GenBank/DDBJ databases">
        <title>Corchorus olitorius genome sequencing.</title>
        <authorList>
            <person name="Alam M."/>
            <person name="Haque M.S."/>
            <person name="Islam M.S."/>
            <person name="Emdad E.M."/>
            <person name="Islam M.M."/>
            <person name="Ahmed B."/>
            <person name="Halim A."/>
            <person name="Hossen Q.M.M."/>
            <person name="Hossain M.Z."/>
            <person name="Ahmed R."/>
            <person name="Khan M.M."/>
            <person name="Islam R."/>
            <person name="Rashid M.M."/>
            <person name="Khan S.A."/>
            <person name="Rahman M.S."/>
            <person name="Alam M."/>
            <person name="Yahiya A.S."/>
            <person name="Khan M.S."/>
            <person name="Azam M.S."/>
            <person name="Haque T."/>
            <person name="Lashkar M.Z.H."/>
            <person name="Akhand A.I."/>
            <person name="Morshed G."/>
            <person name="Roy S."/>
            <person name="Uddin K.S."/>
            <person name="Rabeya T."/>
            <person name="Hossain A.S."/>
            <person name="Chowdhury A."/>
            <person name="Snigdha A.R."/>
            <person name="Mortoza M.S."/>
            <person name="Matin S.A."/>
            <person name="Hoque S.M.E."/>
            <person name="Islam M.K."/>
            <person name="Roy D.K."/>
            <person name="Haider R."/>
            <person name="Moosa M.M."/>
            <person name="Elias S.M."/>
            <person name="Hasan A.M."/>
            <person name="Jahan S."/>
            <person name="Shafiuddin M."/>
            <person name="Mahmood N."/>
            <person name="Shommy N.S."/>
        </authorList>
    </citation>
    <scope>NUCLEOTIDE SEQUENCE [LARGE SCALE GENOMIC DNA]</scope>
    <source>
        <strain evidence="4">cv. O-4</strain>
    </source>
</reference>
<accession>A0A1R3JMQ1</accession>
<evidence type="ECO:0000256" key="1">
    <source>
        <dbReference type="SAM" id="MobiDB-lite"/>
    </source>
</evidence>
<sequence length="116" mass="12605">MKASLLLLVATLLLFGILDGNCPRLCCGRDIPLNFHQDERMALEAVQRLKLGGSLWSKRYPPPKSNRERAQSVTSPKMRPRAPPPPEQLAPPRLPSPKSLGCITCAVRGGKGGIVP</sequence>
<proteinExistence type="predicted"/>
<feature type="compositionally biased region" description="Pro residues" evidence="1">
    <location>
        <begin position="81"/>
        <end position="95"/>
    </location>
</feature>
<feature type="chain" id="PRO_5013249600" evidence="2">
    <location>
        <begin position="21"/>
        <end position="116"/>
    </location>
</feature>
<dbReference type="EMBL" id="AWUE01015683">
    <property type="protein sequence ID" value="OMO96159.1"/>
    <property type="molecule type" value="Genomic_DNA"/>
</dbReference>
<comment type="caution">
    <text evidence="3">The sequence shown here is derived from an EMBL/GenBank/DDBJ whole genome shotgun (WGS) entry which is preliminary data.</text>
</comment>
<gene>
    <name evidence="3" type="ORF">COLO4_15451</name>
</gene>
<keyword evidence="4" id="KW-1185">Reference proteome</keyword>
<evidence type="ECO:0000313" key="3">
    <source>
        <dbReference type="EMBL" id="OMO96159.1"/>
    </source>
</evidence>
<dbReference type="AlphaFoldDB" id="A0A1R3JMQ1"/>
<evidence type="ECO:0000313" key="4">
    <source>
        <dbReference type="Proteomes" id="UP000187203"/>
    </source>
</evidence>
<protein>
    <submittedName>
        <fullName evidence="3">Uncharacterized protein</fullName>
    </submittedName>
</protein>
<feature type="region of interest" description="Disordered" evidence="1">
    <location>
        <begin position="55"/>
        <end position="99"/>
    </location>
</feature>
<dbReference type="OrthoDB" id="10462610at2759"/>
<dbReference type="Proteomes" id="UP000187203">
    <property type="component" value="Unassembled WGS sequence"/>
</dbReference>
<keyword evidence="2" id="KW-0732">Signal</keyword>
<organism evidence="3 4">
    <name type="scientific">Corchorus olitorius</name>
    <dbReference type="NCBI Taxonomy" id="93759"/>
    <lineage>
        <taxon>Eukaryota</taxon>
        <taxon>Viridiplantae</taxon>
        <taxon>Streptophyta</taxon>
        <taxon>Embryophyta</taxon>
        <taxon>Tracheophyta</taxon>
        <taxon>Spermatophyta</taxon>
        <taxon>Magnoliopsida</taxon>
        <taxon>eudicotyledons</taxon>
        <taxon>Gunneridae</taxon>
        <taxon>Pentapetalae</taxon>
        <taxon>rosids</taxon>
        <taxon>malvids</taxon>
        <taxon>Malvales</taxon>
        <taxon>Malvaceae</taxon>
        <taxon>Grewioideae</taxon>
        <taxon>Apeibeae</taxon>
        <taxon>Corchorus</taxon>
    </lineage>
</organism>
<evidence type="ECO:0000256" key="2">
    <source>
        <dbReference type="SAM" id="SignalP"/>
    </source>
</evidence>
<feature type="signal peptide" evidence="2">
    <location>
        <begin position="1"/>
        <end position="20"/>
    </location>
</feature>
<name>A0A1R3JMQ1_9ROSI</name>